<feature type="compositionally biased region" description="Polar residues" evidence="3">
    <location>
        <begin position="427"/>
        <end position="437"/>
    </location>
</feature>
<evidence type="ECO:0000256" key="1">
    <source>
        <dbReference type="ARBA" id="ARBA00022884"/>
    </source>
</evidence>
<keyword evidence="1 2" id="KW-0694">RNA-binding</keyword>
<dbReference type="GeneID" id="17325485"/>
<dbReference type="CDD" id="cd12318">
    <property type="entry name" value="RRM5_RBM19_like"/>
    <property type="match status" value="1"/>
</dbReference>
<dbReference type="STRING" id="2769.R7QIL2"/>
<gene>
    <name evidence="5" type="ORF">CHC_T00000040001</name>
</gene>
<dbReference type="InterPro" id="IPR035979">
    <property type="entry name" value="RBD_domain_sf"/>
</dbReference>
<keyword evidence="6" id="KW-1185">Reference proteome</keyword>
<feature type="compositionally biased region" description="Acidic residues" evidence="3">
    <location>
        <begin position="197"/>
        <end position="211"/>
    </location>
</feature>
<dbReference type="Gramene" id="CDF37909">
    <property type="protein sequence ID" value="CDF37909"/>
    <property type="gene ID" value="CHC_T00000040001"/>
</dbReference>
<feature type="region of interest" description="Disordered" evidence="3">
    <location>
        <begin position="426"/>
        <end position="457"/>
    </location>
</feature>
<dbReference type="KEGG" id="ccp:CHC_T00000040001"/>
<feature type="domain" description="RRM" evidence="4">
    <location>
        <begin position="783"/>
        <end position="860"/>
    </location>
</feature>
<sequence length="917" mass="100976">MSRLIIKGLPSRYDDKNLRQLFSFAGEVTDAKVIKTKDGRSRQFGFIGFRNGQEAKKARHQLNNSYVDTQRVSVDFAHAVGANTIPRPWSKYSEGSSLHKKNNADDDVSIRKAFLKKEAERNRRIRELKAKQREDGVKDGDIAALREFQESAGKRGSNPLWADGGIRALEKSTLVASRKTGGEGTFLERKHVKFDVPDSDDEDDGLYEDLPDSSALNEEKADGDGDATEKGDGLALDEGISDMDYFKSKVVAQNEGEDKASESQKSVSVEAADTELQEHNENRAPETSQESDESDEEQQAGKSSENAAEKRTQNANENRLESKFPSRDGNAERKADASETGRLLVRNLAYSMTDEELEMLFEPFGTLADVHVVRDRQSGKSRGMAFVQYVTAENAPQALLSVDGTFHSGRILHVLPAQPRPALLDNYSATSGTTKAGNSKFKEGREESLKDSARKGLDAHAQHALHLSSDAVAQVMADRHSVSKADLFGTSRGESGVAAVRLAMAEATVQGETKQFLLENGVNLGLLQQMNEDLHATTAAARRKRQSRTAFLVKNLPARTHERQLEGTFSRFGKLKRLVVVPSGTLAVVEYGISSNAKKAYNSLAYTKFQDAPLYLEWLPAQALTPVHDDNKLDKSSTLAENEPENKDPTSVAEGVSTTPENVEAKTGSVYVKNLNFETRDAALKEHFQKVLRKRPKVVASLRSATVALRRKNEGKASERLSMGFGFLEFSSRAHAIEAVKNAQNTTLDGHTLQLRLSNKDDEDRSQGAKRKRVSSKGKKPGPKLIVRNVAFEATRSDIRQLFSAFGQLKTVRIPRKIDGSHRGFAFVEFVSKNEAKTAYEALSASHLYGRHLVIEYAEDTGTGFASIAEMQARAATQIARKRTRMSDGSNVAASGGEEPSDELVDEQAMLEDELYA</sequence>
<evidence type="ECO:0000256" key="3">
    <source>
        <dbReference type="SAM" id="MobiDB-lite"/>
    </source>
</evidence>
<dbReference type="PhylomeDB" id="R7QIL2"/>
<dbReference type="PANTHER" id="PTHR10352">
    <property type="entry name" value="EUKARYOTIC TRANSLATION INITIATION FACTOR 3 SUBUNIT G"/>
    <property type="match status" value="1"/>
</dbReference>
<accession>R7QIL2</accession>
<evidence type="ECO:0000256" key="2">
    <source>
        <dbReference type="PROSITE-ProRule" id="PRU00176"/>
    </source>
</evidence>
<feature type="domain" description="RRM" evidence="4">
    <location>
        <begin position="2"/>
        <end position="79"/>
    </location>
</feature>
<organism evidence="5 6">
    <name type="scientific">Chondrus crispus</name>
    <name type="common">Carrageen Irish moss</name>
    <name type="synonym">Polymorpha crispa</name>
    <dbReference type="NCBI Taxonomy" id="2769"/>
    <lineage>
        <taxon>Eukaryota</taxon>
        <taxon>Rhodophyta</taxon>
        <taxon>Florideophyceae</taxon>
        <taxon>Rhodymeniophycidae</taxon>
        <taxon>Gigartinales</taxon>
        <taxon>Gigartinaceae</taxon>
        <taxon>Chondrus</taxon>
    </lineage>
</organism>
<evidence type="ECO:0000259" key="4">
    <source>
        <dbReference type="PROSITE" id="PS50102"/>
    </source>
</evidence>
<feature type="domain" description="RRM" evidence="4">
    <location>
        <begin position="341"/>
        <end position="419"/>
    </location>
</feature>
<feature type="compositionally biased region" description="Basic and acidic residues" evidence="3">
    <location>
        <begin position="440"/>
        <end position="457"/>
    </location>
</feature>
<feature type="compositionally biased region" description="Basic residues" evidence="3">
    <location>
        <begin position="768"/>
        <end position="782"/>
    </location>
</feature>
<dbReference type="SMART" id="SM00360">
    <property type="entry name" value="RRM"/>
    <property type="match status" value="5"/>
</dbReference>
<feature type="region of interest" description="Disordered" evidence="3">
    <location>
        <begin position="882"/>
        <end position="906"/>
    </location>
</feature>
<dbReference type="InterPro" id="IPR000504">
    <property type="entry name" value="RRM_dom"/>
</dbReference>
<feature type="region of interest" description="Disordered" evidence="3">
    <location>
        <begin position="756"/>
        <end position="782"/>
    </location>
</feature>
<dbReference type="OMA" id="FNNTCIQ"/>
<feature type="compositionally biased region" description="Basic and acidic residues" evidence="3">
    <location>
        <begin position="758"/>
        <end position="767"/>
    </location>
</feature>
<dbReference type="PROSITE" id="PS50102">
    <property type="entry name" value="RRM"/>
    <property type="match status" value="5"/>
</dbReference>
<name>R7QIL2_CHOCR</name>
<dbReference type="AlphaFoldDB" id="R7QIL2"/>
<dbReference type="InterPro" id="IPR012677">
    <property type="entry name" value="Nucleotide-bd_a/b_plait_sf"/>
</dbReference>
<reference evidence="6" key="1">
    <citation type="journal article" date="2013" name="Proc. Natl. Acad. Sci. U.S.A.">
        <title>Genome structure and metabolic features in the red seaweed Chondrus crispus shed light on evolution of the Archaeplastida.</title>
        <authorList>
            <person name="Collen J."/>
            <person name="Porcel B."/>
            <person name="Carre W."/>
            <person name="Ball S.G."/>
            <person name="Chaparro C."/>
            <person name="Tonon T."/>
            <person name="Barbeyron T."/>
            <person name="Michel G."/>
            <person name="Noel B."/>
            <person name="Valentin K."/>
            <person name="Elias M."/>
            <person name="Artiguenave F."/>
            <person name="Arun A."/>
            <person name="Aury J.M."/>
            <person name="Barbosa-Neto J.F."/>
            <person name="Bothwell J.H."/>
            <person name="Bouget F.Y."/>
            <person name="Brillet L."/>
            <person name="Cabello-Hurtado F."/>
            <person name="Capella-Gutierrez S."/>
            <person name="Charrier B."/>
            <person name="Cladiere L."/>
            <person name="Cock J.M."/>
            <person name="Coelho S.M."/>
            <person name="Colleoni C."/>
            <person name="Czjzek M."/>
            <person name="Da Silva C."/>
            <person name="Delage L."/>
            <person name="Denoeud F."/>
            <person name="Deschamps P."/>
            <person name="Dittami S.M."/>
            <person name="Gabaldon T."/>
            <person name="Gachon C.M."/>
            <person name="Groisillier A."/>
            <person name="Herve C."/>
            <person name="Jabbari K."/>
            <person name="Katinka M."/>
            <person name="Kloareg B."/>
            <person name="Kowalczyk N."/>
            <person name="Labadie K."/>
            <person name="Leblanc C."/>
            <person name="Lopez P.J."/>
            <person name="McLachlan D.H."/>
            <person name="Meslet-Cladiere L."/>
            <person name="Moustafa A."/>
            <person name="Nehr Z."/>
            <person name="Nyvall Collen P."/>
            <person name="Panaud O."/>
            <person name="Partensky F."/>
            <person name="Poulain J."/>
            <person name="Rensing S.A."/>
            <person name="Rousvoal S."/>
            <person name="Samson G."/>
            <person name="Symeonidi A."/>
            <person name="Weissenbach J."/>
            <person name="Zambounis A."/>
            <person name="Wincker P."/>
            <person name="Boyen C."/>
        </authorList>
    </citation>
    <scope>NUCLEOTIDE SEQUENCE [LARGE SCALE GENOMIC DNA]</scope>
    <source>
        <strain evidence="6">cv. Stackhouse</strain>
    </source>
</reference>
<dbReference type="Gene3D" id="3.30.70.330">
    <property type="match status" value="5"/>
</dbReference>
<dbReference type="GO" id="GO:0003723">
    <property type="term" value="F:RNA binding"/>
    <property type="evidence" value="ECO:0007669"/>
    <property type="project" value="UniProtKB-UniRule"/>
</dbReference>
<feature type="domain" description="RRM" evidence="4">
    <location>
        <begin position="549"/>
        <end position="621"/>
    </location>
</feature>
<dbReference type="InterPro" id="IPR034423">
    <property type="entry name" value="RBM19_RRM5"/>
</dbReference>
<feature type="region of interest" description="Disordered" evidence="3">
    <location>
        <begin position="629"/>
        <end position="660"/>
    </location>
</feature>
<dbReference type="OrthoDB" id="439639at2759"/>
<dbReference type="EMBL" id="HG001883">
    <property type="protein sequence ID" value="CDF37909.1"/>
    <property type="molecule type" value="Genomic_DNA"/>
</dbReference>
<dbReference type="SUPFAM" id="SSF54928">
    <property type="entry name" value="RNA-binding domain, RBD"/>
    <property type="match status" value="5"/>
</dbReference>
<feature type="region of interest" description="Disordered" evidence="3">
    <location>
        <begin position="253"/>
        <end position="338"/>
    </location>
</feature>
<dbReference type="Proteomes" id="UP000012073">
    <property type="component" value="Unassembled WGS sequence"/>
</dbReference>
<proteinExistence type="predicted"/>
<dbReference type="CDD" id="cd12565">
    <property type="entry name" value="RRM1_MRD1"/>
    <property type="match status" value="1"/>
</dbReference>
<evidence type="ECO:0000313" key="5">
    <source>
        <dbReference type="EMBL" id="CDF37909.1"/>
    </source>
</evidence>
<feature type="compositionally biased region" description="Basic and acidic residues" evidence="3">
    <location>
        <begin position="217"/>
        <end position="232"/>
    </location>
</feature>
<feature type="domain" description="RRM" evidence="4">
    <location>
        <begin position="668"/>
        <end position="760"/>
    </location>
</feature>
<dbReference type="RefSeq" id="XP_005717780.1">
    <property type="nucleotide sequence ID" value="XM_005717723.1"/>
</dbReference>
<feature type="compositionally biased region" description="Acidic residues" evidence="3">
    <location>
        <begin position="289"/>
        <end position="298"/>
    </location>
</feature>
<evidence type="ECO:0000313" key="6">
    <source>
        <dbReference type="Proteomes" id="UP000012073"/>
    </source>
</evidence>
<dbReference type="Pfam" id="PF00076">
    <property type="entry name" value="RRM_1"/>
    <property type="match status" value="5"/>
</dbReference>
<protein>
    <recommendedName>
        <fullName evidence="4">RRM domain-containing protein</fullName>
    </recommendedName>
</protein>
<feature type="compositionally biased region" description="Basic and acidic residues" evidence="3">
    <location>
        <begin position="307"/>
        <end position="338"/>
    </location>
</feature>
<dbReference type="CDD" id="cd12320">
    <property type="entry name" value="RRM6_RBM19_RRM5_MRD1"/>
    <property type="match status" value="1"/>
</dbReference>
<feature type="region of interest" description="Disordered" evidence="3">
    <location>
        <begin position="195"/>
        <end position="235"/>
    </location>
</feature>